<dbReference type="PROSITE" id="PS50054">
    <property type="entry name" value="TYR_PHOSPHATASE_DUAL"/>
    <property type="match status" value="1"/>
</dbReference>
<sequence length="237" mass="27105">MDNLALCMGQILPGIRRFLEMRRDEFTRCISISEMIDPESKGNTVIKDGDMSYNTETYKQLREILRPSNVDQYGWVFTFHSMPGQYDEVYPGILLGNRTGALNKVALKKEGVTHVLNCACGSRFNMINTDEGYYEDLSIKFLGIPAMDFPTYKLNQFFQVAADYIDQVLKHNGKVFVHCQMGVSRSAALVIAFLMLKHRMDVVDAVSTLKSKRDIFPNDGFLKQLCVLNRELHDCHR</sequence>
<dbReference type="AlphaFoldDB" id="A0AA36AVA1"/>
<comment type="catalytic activity">
    <reaction evidence="5">
        <text>O-phospho-L-seryl-[protein] + H2O = L-seryl-[protein] + phosphate</text>
        <dbReference type="Rhea" id="RHEA:20629"/>
        <dbReference type="Rhea" id="RHEA-COMP:9863"/>
        <dbReference type="Rhea" id="RHEA-COMP:11604"/>
        <dbReference type="ChEBI" id="CHEBI:15377"/>
        <dbReference type="ChEBI" id="CHEBI:29999"/>
        <dbReference type="ChEBI" id="CHEBI:43474"/>
        <dbReference type="ChEBI" id="CHEBI:83421"/>
        <dbReference type="EC" id="3.1.3.16"/>
    </reaction>
</comment>
<evidence type="ECO:0000256" key="7">
    <source>
        <dbReference type="PIRSR" id="PIRSR620405-1"/>
    </source>
</evidence>
<gene>
    <name evidence="10" type="ORF">OCTVUL_1B030074</name>
</gene>
<dbReference type="CDD" id="cd14515">
    <property type="entry name" value="DUSP3-like"/>
    <property type="match status" value="1"/>
</dbReference>
<evidence type="ECO:0000256" key="3">
    <source>
        <dbReference type="ARBA" id="ARBA00022801"/>
    </source>
</evidence>
<evidence type="ECO:0000256" key="2">
    <source>
        <dbReference type="ARBA" id="ARBA00013081"/>
    </source>
</evidence>
<dbReference type="PRINTS" id="PR01908">
    <property type="entry name" value="ADSPHPHTASE"/>
</dbReference>
<keyword evidence="11" id="KW-1185">Reference proteome</keyword>
<evidence type="ECO:0000256" key="1">
    <source>
        <dbReference type="ARBA" id="ARBA00008601"/>
    </source>
</evidence>
<feature type="active site" description="Phosphocysteine intermediate" evidence="7">
    <location>
        <position position="179"/>
    </location>
</feature>
<protein>
    <recommendedName>
        <fullName evidence="2">protein-serine/threonine phosphatase</fullName>
        <ecNumber evidence="2">3.1.3.16</ecNumber>
    </recommendedName>
</protein>
<dbReference type="InterPro" id="IPR020422">
    <property type="entry name" value="TYR_PHOSPHATASE_DUAL_dom"/>
</dbReference>
<feature type="domain" description="Tyrosine-protein phosphatase" evidence="8">
    <location>
        <begin position="85"/>
        <end position="234"/>
    </location>
</feature>
<dbReference type="SUPFAM" id="SSF52799">
    <property type="entry name" value="(Phosphotyrosine protein) phosphatases II"/>
    <property type="match status" value="1"/>
</dbReference>
<dbReference type="GO" id="GO:0043409">
    <property type="term" value="P:negative regulation of MAPK cascade"/>
    <property type="evidence" value="ECO:0007669"/>
    <property type="project" value="TreeGrafter"/>
</dbReference>
<dbReference type="PRINTS" id="PR01909">
    <property type="entry name" value="ADSPHPHTASEA"/>
</dbReference>
<dbReference type="GO" id="GO:0008138">
    <property type="term" value="F:protein tyrosine/serine/threonine phosphatase activity"/>
    <property type="evidence" value="ECO:0007669"/>
    <property type="project" value="InterPro"/>
</dbReference>
<dbReference type="PROSITE" id="PS00383">
    <property type="entry name" value="TYR_PHOSPHATASE_1"/>
    <property type="match status" value="1"/>
</dbReference>
<dbReference type="Pfam" id="PF00782">
    <property type="entry name" value="DSPc"/>
    <property type="match status" value="1"/>
</dbReference>
<dbReference type="EMBL" id="OX597817">
    <property type="protein sequence ID" value="CAI9721917.1"/>
    <property type="molecule type" value="Genomic_DNA"/>
</dbReference>
<dbReference type="PANTHER" id="PTHR45682:SF1">
    <property type="entry name" value="DUAL SPECIFICITY PROTEIN PHOSPHATASE 3"/>
    <property type="match status" value="1"/>
</dbReference>
<evidence type="ECO:0000259" key="9">
    <source>
        <dbReference type="PROSITE" id="PS50056"/>
    </source>
</evidence>
<keyword evidence="3" id="KW-0378">Hydrolase</keyword>
<dbReference type="InterPro" id="IPR020405">
    <property type="entry name" value="Atypical_DUSP_subfamA"/>
</dbReference>
<dbReference type="InterPro" id="IPR000387">
    <property type="entry name" value="Tyr_Pase_dom"/>
</dbReference>
<name>A0AA36AVA1_OCTVU</name>
<proteinExistence type="inferred from homology"/>
<evidence type="ECO:0000256" key="6">
    <source>
        <dbReference type="ARBA" id="ARBA00048336"/>
    </source>
</evidence>
<evidence type="ECO:0000259" key="8">
    <source>
        <dbReference type="PROSITE" id="PS50054"/>
    </source>
</evidence>
<evidence type="ECO:0000313" key="11">
    <source>
        <dbReference type="Proteomes" id="UP001162480"/>
    </source>
</evidence>
<evidence type="ECO:0000256" key="5">
    <source>
        <dbReference type="ARBA" id="ARBA00047761"/>
    </source>
</evidence>
<dbReference type="SMART" id="SM00195">
    <property type="entry name" value="DSPc"/>
    <property type="match status" value="1"/>
</dbReference>
<comment type="catalytic activity">
    <reaction evidence="6">
        <text>O-phospho-L-threonyl-[protein] + H2O = L-threonyl-[protein] + phosphate</text>
        <dbReference type="Rhea" id="RHEA:47004"/>
        <dbReference type="Rhea" id="RHEA-COMP:11060"/>
        <dbReference type="Rhea" id="RHEA-COMP:11605"/>
        <dbReference type="ChEBI" id="CHEBI:15377"/>
        <dbReference type="ChEBI" id="CHEBI:30013"/>
        <dbReference type="ChEBI" id="CHEBI:43474"/>
        <dbReference type="ChEBI" id="CHEBI:61977"/>
        <dbReference type="EC" id="3.1.3.16"/>
    </reaction>
</comment>
<dbReference type="InterPro" id="IPR029021">
    <property type="entry name" value="Prot-tyrosine_phosphatase-like"/>
</dbReference>
<organism evidence="10 11">
    <name type="scientific">Octopus vulgaris</name>
    <name type="common">Common octopus</name>
    <dbReference type="NCBI Taxonomy" id="6645"/>
    <lineage>
        <taxon>Eukaryota</taxon>
        <taxon>Metazoa</taxon>
        <taxon>Spiralia</taxon>
        <taxon>Lophotrochozoa</taxon>
        <taxon>Mollusca</taxon>
        <taxon>Cephalopoda</taxon>
        <taxon>Coleoidea</taxon>
        <taxon>Octopodiformes</taxon>
        <taxon>Octopoda</taxon>
        <taxon>Incirrata</taxon>
        <taxon>Octopodidae</taxon>
        <taxon>Octopus</taxon>
    </lineage>
</organism>
<dbReference type="InterPro" id="IPR003595">
    <property type="entry name" value="Tyr_Pase_cat"/>
</dbReference>
<dbReference type="GO" id="GO:0004722">
    <property type="term" value="F:protein serine/threonine phosphatase activity"/>
    <property type="evidence" value="ECO:0007669"/>
    <property type="project" value="UniProtKB-EC"/>
</dbReference>
<feature type="domain" description="Tyrosine specific protein phosphatases" evidence="9">
    <location>
        <begin position="155"/>
        <end position="213"/>
    </location>
</feature>
<dbReference type="SMART" id="SM00404">
    <property type="entry name" value="PTPc_motif"/>
    <property type="match status" value="1"/>
</dbReference>
<dbReference type="PANTHER" id="PTHR45682">
    <property type="entry name" value="AGAP008228-PA"/>
    <property type="match status" value="1"/>
</dbReference>
<dbReference type="Gene3D" id="3.90.190.10">
    <property type="entry name" value="Protein tyrosine phosphatase superfamily"/>
    <property type="match status" value="1"/>
</dbReference>
<dbReference type="GO" id="GO:0033549">
    <property type="term" value="F:MAP kinase phosphatase activity"/>
    <property type="evidence" value="ECO:0007669"/>
    <property type="project" value="TreeGrafter"/>
</dbReference>
<dbReference type="InterPro" id="IPR000340">
    <property type="entry name" value="Dual-sp_phosphatase_cat-dom"/>
</dbReference>
<dbReference type="InterPro" id="IPR016130">
    <property type="entry name" value="Tyr_Pase_AS"/>
</dbReference>
<keyword evidence="4" id="KW-0904">Protein phosphatase</keyword>
<dbReference type="GO" id="GO:0005737">
    <property type="term" value="C:cytoplasm"/>
    <property type="evidence" value="ECO:0007669"/>
    <property type="project" value="TreeGrafter"/>
</dbReference>
<accession>A0AA36AVA1</accession>
<evidence type="ECO:0000256" key="4">
    <source>
        <dbReference type="ARBA" id="ARBA00022912"/>
    </source>
</evidence>
<dbReference type="EC" id="3.1.3.16" evidence="2"/>
<dbReference type="Proteomes" id="UP001162480">
    <property type="component" value="Chromosome 4"/>
</dbReference>
<dbReference type="PROSITE" id="PS50056">
    <property type="entry name" value="TYR_PHOSPHATASE_2"/>
    <property type="match status" value="1"/>
</dbReference>
<reference evidence="10" key="1">
    <citation type="submission" date="2023-08" db="EMBL/GenBank/DDBJ databases">
        <authorList>
            <person name="Alioto T."/>
            <person name="Alioto T."/>
            <person name="Gomez Garrido J."/>
        </authorList>
    </citation>
    <scope>NUCLEOTIDE SEQUENCE</scope>
</reference>
<evidence type="ECO:0000313" key="10">
    <source>
        <dbReference type="EMBL" id="CAI9721917.1"/>
    </source>
</evidence>
<comment type="similarity">
    <text evidence="1">Belongs to the protein-tyrosine phosphatase family. Non-receptor class dual specificity subfamily.</text>
</comment>